<dbReference type="OrthoDB" id="337581at2759"/>
<feature type="region of interest" description="Disordered" evidence="6">
    <location>
        <begin position="217"/>
        <end position="252"/>
    </location>
</feature>
<dbReference type="GO" id="GO:0030896">
    <property type="term" value="C:checkpoint clamp complex"/>
    <property type="evidence" value="ECO:0007669"/>
    <property type="project" value="TreeGrafter"/>
</dbReference>
<dbReference type="Pfam" id="PF02144">
    <property type="entry name" value="Rad1"/>
    <property type="match status" value="1"/>
</dbReference>
<evidence type="ECO:0000256" key="1">
    <source>
        <dbReference type="ARBA" id="ARBA00004123"/>
    </source>
</evidence>
<proteinExistence type="inferred from homology"/>
<dbReference type="Gramene" id="GBG68579">
    <property type="protein sequence ID" value="GBG68579"/>
    <property type="gene ID" value="CBR_g3124"/>
</dbReference>
<keyword evidence="3" id="KW-0227">DNA damage</keyword>
<comment type="subcellular location">
    <subcellularLocation>
        <location evidence="1">Nucleus</location>
    </subcellularLocation>
</comment>
<dbReference type="STRING" id="69332.A0A388KEV1"/>
<dbReference type="GO" id="GO:0006281">
    <property type="term" value="P:DNA repair"/>
    <property type="evidence" value="ECO:0007669"/>
    <property type="project" value="UniProtKB-KW"/>
</dbReference>
<evidence type="ECO:0000256" key="3">
    <source>
        <dbReference type="ARBA" id="ARBA00022763"/>
    </source>
</evidence>
<keyword evidence="8" id="KW-1185">Reference proteome</keyword>
<dbReference type="InterPro" id="IPR003021">
    <property type="entry name" value="Rad1_Rec1_Rad17"/>
</dbReference>
<dbReference type="PANTHER" id="PTHR10870">
    <property type="entry name" value="CELL CYCLE CHECKPOINT PROTEIN RAD1"/>
    <property type="match status" value="1"/>
</dbReference>
<evidence type="ECO:0000313" key="8">
    <source>
        <dbReference type="Proteomes" id="UP000265515"/>
    </source>
</evidence>
<sequence>MSSLQARVYFRKELFKEYHFRRGRQRRPRFGVSLSVLIDCLSAFTFSSGNMGLELRYPGPDMQLLLKLMDSNRICTDAEIRTRIPETTPREYDFNLGGDGPQPLSFAIKSAALKEIIEDLEWPGSSIVLTVHPDPPRVTFRGEGHGDLQIELFYNAQSDLFISFQCDRRASFRYKYKHLKATTANIPASIVKDNRGSKLTVNDNGLLRVQHMISIRSSSSSTAGNQPQPQFFTSQGLGTTTGQGSPMPRVSYTEFFVMPEEEPLSAGGQMDGEAS</sequence>
<name>A0A388KEV1_CHABU</name>
<protein>
    <submittedName>
        <fullName evidence="7">Uncharacterized protein</fullName>
    </submittedName>
</protein>
<gene>
    <name evidence="7" type="ORF">CBR_g3124</name>
</gene>
<keyword evidence="4" id="KW-0234">DNA repair</keyword>
<dbReference type="OMA" id="TIEIRYP"/>
<evidence type="ECO:0000256" key="2">
    <source>
        <dbReference type="ARBA" id="ARBA00010991"/>
    </source>
</evidence>
<evidence type="ECO:0000313" key="7">
    <source>
        <dbReference type="EMBL" id="GBG68579.1"/>
    </source>
</evidence>
<evidence type="ECO:0000256" key="6">
    <source>
        <dbReference type="SAM" id="MobiDB-lite"/>
    </source>
</evidence>
<evidence type="ECO:0000256" key="5">
    <source>
        <dbReference type="ARBA" id="ARBA00023242"/>
    </source>
</evidence>
<dbReference type="AlphaFoldDB" id="A0A388KEV1"/>
<evidence type="ECO:0000256" key="4">
    <source>
        <dbReference type="ARBA" id="ARBA00023204"/>
    </source>
</evidence>
<dbReference type="PRINTS" id="PR01246">
    <property type="entry name" value="RAD1REPAIR"/>
</dbReference>
<reference evidence="7 8" key="1">
    <citation type="journal article" date="2018" name="Cell">
        <title>The Chara Genome: Secondary Complexity and Implications for Plant Terrestrialization.</title>
        <authorList>
            <person name="Nishiyama T."/>
            <person name="Sakayama H."/>
            <person name="Vries J.D."/>
            <person name="Buschmann H."/>
            <person name="Saint-Marcoux D."/>
            <person name="Ullrich K.K."/>
            <person name="Haas F.B."/>
            <person name="Vanderstraeten L."/>
            <person name="Becker D."/>
            <person name="Lang D."/>
            <person name="Vosolsobe S."/>
            <person name="Rombauts S."/>
            <person name="Wilhelmsson P.K.I."/>
            <person name="Janitza P."/>
            <person name="Kern R."/>
            <person name="Heyl A."/>
            <person name="Rumpler F."/>
            <person name="Villalobos L.I.A.C."/>
            <person name="Clay J.M."/>
            <person name="Skokan R."/>
            <person name="Toyoda A."/>
            <person name="Suzuki Y."/>
            <person name="Kagoshima H."/>
            <person name="Schijlen E."/>
            <person name="Tajeshwar N."/>
            <person name="Catarino B."/>
            <person name="Hetherington A.J."/>
            <person name="Saltykova A."/>
            <person name="Bonnot C."/>
            <person name="Breuninger H."/>
            <person name="Symeonidi A."/>
            <person name="Radhakrishnan G.V."/>
            <person name="Van Nieuwerburgh F."/>
            <person name="Deforce D."/>
            <person name="Chang C."/>
            <person name="Karol K.G."/>
            <person name="Hedrich R."/>
            <person name="Ulvskov P."/>
            <person name="Glockner G."/>
            <person name="Delwiche C.F."/>
            <person name="Petrasek J."/>
            <person name="Van de Peer Y."/>
            <person name="Friml J."/>
            <person name="Beilby M."/>
            <person name="Dolan L."/>
            <person name="Kohara Y."/>
            <person name="Sugano S."/>
            <person name="Fujiyama A."/>
            <person name="Delaux P.-M."/>
            <person name="Quint M."/>
            <person name="TheiBen G."/>
            <person name="Hagemann M."/>
            <person name="Harholt J."/>
            <person name="Dunand C."/>
            <person name="Zachgo S."/>
            <person name="Langdale J."/>
            <person name="Maumus F."/>
            <person name="Straeten D.V.D."/>
            <person name="Gould S.B."/>
            <person name="Rensing S.A."/>
        </authorList>
    </citation>
    <scope>NUCLEOTIDE SEQUENCE [LARGE SCALE GENOMIC DNA]</scope>
    <source>
        <strain evidence="7 8">S276</strain>
    </source>
</reference>
<dbReference type="EMBL" id="BFEA01000102">
    <property type="protein sequence ID" value="GBG68579.1"/>
    <property type="molecule type" value="Genomic_DNA"/>
</dbReference>
<feature type="compositionally biased region" description="Polar residues" evidence="6">
    <location>
        <begin position="222"/>
        <end position="232"/>
    </location>
</feature>
<dbReference type="SUPFAM" id="SSF55979">
    <property type="entry name" value="DNA clamp"/>
    <property type="match status" value="1"/>
</dbReference>
<dbReference type="GO" id="GO:0000077">
    <property type="term" value="P:DNA damage checkpoint signaling"/>
    <property type="evidence" value="ECO:0007669"/>
    <property type="project" value="InterPro"/>
</dbReference>
<feature type="compositionally biased region" description="Low complexity" evidence="6">
    <location>
        <begin position="233"/>
        <end position="245"/>
    </location>
</feature>
<dbReference type="InterPro" id="IPR003011">
    <property type="entry name" value="Cell_cycle_checkpoint_Rad1"/>
</dbReference>
<dbReference type="PANTHER" id="PTHR10870:SF0">
    <property type="entry name" value="CELL CYCLE CHECKPOINT PROTEIN RAD1"/>
    <property type="match status" value="1"/>
</dbReference>
<accession>A0A388KEV1</accession>
<dbReference type="InterPro" id="IPR046938">
    <property type="entry name" value="DNA_clamp_sf"/>
</dbReference>
<organism evidence="7 8">
    <name type="scientific">Chara braunii</name>
    <name type="common">Braun's stonewort</name>
    <dbReference type="NCBI Taxonomy" id="69332"/>
    <lineage>
        <taxon>Eukaryota</taxon>
        <taxon>Viridiplantae</taxon>
        <taxon>Streptophyta</taxon>
        <taxon>Charophyceae</taxon>
        <taxon>Charales</taxon>
        <taxon>Characeae</taxon>
        <taxon>Chara</taxon>
    </lineage>
</organism>
<dbReference type="Gene3D" id="3.70.10.10">
    <property type="match status" value="1"/>
</dbReference>
<comment type="similarity">
    <text evidence="2">Belongs to the rad1 family.</text>
</comment>
<keyword evidence="5" id="KW-0539">Nucleus</keyword>
<dbReference type="Proteomes" id="UP000265515">
    <property type="component" value="Unassembled WGS sequence"/>
</dbReference>
<comment type="caution">
    <text evidence="7">The sequence shown here is derived from an EMBL/GenBank/DDBJ whole genome shotgun (WGS) entry which is preliminary data.</text>
</comment>